<keyword evidence="2" id="KW-1185">Reference proteome</keyword>
<evidence type="ECO:0000313" key="2">
    <source>
        <dbReference type="Proteomes" id="UP000326565"/>
    </source>
</evidence>
<evidence type="ECO:0000313" key="1">
    <source>
        <dbReference type="EMBL" id="KAB8069899.1"/>
    </source>
</evidence>
<sequence>MYTVRYLNSLAMSSICESTSSRPLYYTHPTRALSNNRPGRLSTRSSDWSPFLTLKLG</sequence>
<dbReference type="EMBL" id="ML732322">
    <property type="protein sequence ID" value="KAB8069899.1"/>
    <property type="molecule type" value="Genomic_DNA"/>
</dbReference>
<gene>
    <name evidence="1" type="ORF">BDV29DRAFT_181925</name>
</gene>
<dbReference type="AlphaFoldDB" id="A0A5N5WNQ2"/>
<reference evidence="1 2" key="1">
    <citation type="submission" date="2019-04" db="EMBL/GenBank/DDBJ databases">
        <title>Friends and foes A comparative genomics study of 23 Aspergillus species from section Flavi.</title>
        <authorList>
            <consortium name="DOE Joint Genome Institute"/>
            <person name="Kjaerbolling I."/>
            <person name="Vesth T."/>
            <person name="Frisvad J.C."/>
            <person name="Nybo J.L."/>
            <person name="Theobald S."/>
            <person name="Kildgaard S."/>
            <person name="Isbrandt T."/>
            <person name="Kuo A."/>
            <person name="Sato A."/>
            <person name="Lyhne E.K."/>
            <person name="Kogle M.E."/>
            <person name="Wiebenga A."/>
            <person name="Kun R.S."/>
            <person name="Lubbers R.J."/>
            <person name="Makela M.R."/>
            <person name="Barry K."/>
            <person name="Chovatia M."/>
            <person name="Clum A."/>
            <person name="Daum C."/>
            <person name="Haridas S."/>
            <person name="He G."/>
            <person name="LaButti K."/>
            <person name="Lipzen A."/>
            <person name="Mondo S."/>
            <person name="Riley R."/>
            <person name="Salamov A."/>
            <person name="Simmons B.A."/>
            <person name="Magnuson J.K."/>
            <person name="Henrissat B."/>
            <person name="Mortensen U.H."/>
            <person name="Larsen T.O."/>
            <person name="Devries R.P."/>
            <person name="Grigoriev I.V."/>
            <person name="Machida M."/>
            <person name="Baker S.E."/>
            <person name="Andersen M.R."/>
        </authorList>
    </citation>
    <scope>NUCLEOTIDE SEQUENCE [LARGE SCALE GENOMIC DNA]</scope>
    <source>
        <strain evidence="1 2">CBS 151.66</strain>
    </source>
</reference>
<accession>A0A5N5WNQ2</accession>
<dbReference type="Proteomes" id="UP000326565">
    <property type="component" value="Unassembled WGS sequence"/>
</dbReference>
<name>A0A5N5WNQ2_9EURO</name>
<proteinExistence type="predicted"/>
<protein>
    <submittedName>
        <fullName evidence="1">Uncharacterized protein</fullName>
    </submittedName>
</protein>
<organism evidence="1 2">
    <name type="scientific">Aspergillus leporis</name>
    <dbReference type="NCBI Taxonomy" id="41062"/>
    <lineage>
        <taxon>Eukaryota</taxon>
        <taxon>Fungi</taxon>
        <taxon>Dikarya</taxon>
        <taxon>Ascomycota</taxon>
        <taxon>Pezizomycotina</taxon>
        <taxon>Eurotiomycetes</taxon>
        <taxon>Eurotiomycetidae</taxon>
        <taxon>Eurotiales</taxon>
        <taxon>Aspergillaceae</taxon>
        <taxon>Aspergillus</taxon>
        <taxon>Aspergillus subgen. Circumdati</taxon>
    </lineage>
</organism>